<protein>
    <submittedName>
        <fullName evidence="1">Uncharacterized protein</fullName>
    </submittedName>
</protein>
<dbReference type="KEGG" id="acan:ACA1_338000"/>
<evidence type="ECO:0000313" key="2">
    <source>
        <dbReference type="Proteomes" id="UP000011083"/>
    </source>
</evidence>
<evidence type="ECO:0000313" key="1">
    <source>
        <dbReference type="EMBL" id="ELR10943.1"/>
    </source>
</evidence>
<dbReference type="EMBL" id="KB008170">
    <property type="protein sequence ID" value="ELR10943.1"/>
    <property type="molecule type" value="Genomic_DNA"/>
</dbReference>
<reference evidence="1 2" key="1">
    <citation type="journal article" date="2013" name="Genome Biol.">
        <title>Genome of Acanthamoeba castellanii highlights extensive lateral gene transfer and early evolution of tyrosine kinase signaling.</title>
        <authorList>
            <person name="Clarke M."/>
            <person name="Lohan A.J."/>
            <person name="Liu B."/>
            <person name="Lagkouvardos I."/>
            <person name="Roy S."/>
            <person name="Zafar N."/>
            <person name="Bertelli C."/>
            <person name="Schilde C."/>
            <person name="Kianianmomeni A."/>
            <person name="Burglin T.R."/>
            <person name="Frech C."/>
            <person name="Turcotte B."/>
            <person name="Kopec K.O."/>
            <person name="Synnott J.M."/>
            <person name="Choo C."/>
            <person name="Paponov I."/>
            <person name="Finkler A."/>
            <person name="Soon Heng Tan C."/>
            <person name="Hutchins A.P."/>
            <person name="Weinmeier T."/>
            <person name="Rattei T."/>
            <person name="Chu J.S."/>
            <person name="Gimenez G."/>
            <person name="Irimia M."/>
            <person name="Rigden D.J."/>
            <person name="Fitzpatrick D.A."/>
            <person name="Lorenzo-Morales J."/>
            <person name="Bateman A."/>
            <person name="Chiu C.H."/>
            <person name="Tang P."/>
            <person name="Hegemann P."/>
            <person name="Fromm H."/>
            <person name="Raoult D."/>
            <person name="Greub G."/>
            <person name="Miranda-Saavedra D."/>
            <person name="Chen N."/>
            <person name="Nash P."/>
            <person name="Ginger M.L."/>
            <person name="Horn M."/>
            <person name="Schaap P."/>
            <person name="Caler L."/>
            <person name="Loftus B."/>
        </authorList>
    </citation>
    <scope>NUCLEOTIDE SEQUENCE [LARGE SCALE GENOMIC DNA]</scope>
    <source>
        <strain evidence="1 2">Neff</strain>
    </source>
</reference>
<keyword evidence="2" id="KW-1185">Reference proteome</keyword>
<dbReference type="VEuPathDB" id="AmoebaDB:ACA1_338000"/>
<dbReference type="Proteomes" id="UP000011083">
    <property type="component" value="Unassembled WGS sequence"/>
</dbReference>
<dbReference type="RefSeq" id="XP_004332956.1">
    <property type="nucleotide sequence ID" value="XM_004332908.1"/>
</dbReference>
<dbReference type="GeneID" id="14911360"/>
<accession>L8GDZ5</accession>
<name>L8GDZ5_ACACF</name>
<gene>
    <name evidence="1" type="ORF">ACA1_338000</name>
</gene>
<dbReference type="AlphaFoldDB" id="L8GDZ5"/>
<sequence length="106" mass="12021">MSQGEEDERYYQVAAVFKKFGQPNAQFPKDLDLEYTELQKHVAAMGGLGTNMVFYADPFIKAGTQITLINDYWQEVNPQMITYDRIKSEVQGDDAAHSSHTKVAGW</sequence>
<proteinExistence type="predicted"/>
<organism evidence="1 2">
    <name type="scientific">Acanthamoeba castellanii (strain ATCC 30010 / Neff)</name>
    <dbReference type="NCBI Taxonomy" id="1257118"/>
    <lineage>
        <taxon>Eukaryota</taxon>
        <taxon>Amoebozoa</taxon>
        <taxon>Discosea</taxon>
        <taxon>Longamoebia</taxon>
        <taxon>Centramoebida</taxon>
        <taxon>Acanthamoebidae</taxon>
        <taxon>Acanthamoeba</taxon>
    </lineage>
</organism>